<accession>A0A837KQ47</accession>
<dbReference type="Proteomes" id="UP000035218">
    <property type="component" value="Unassembled WGS sequence"/>
</dbReference>
<reference evidence="1 4" key="2">
    <citation type="submission" date="2019-06" db="EMBL/GenBank/DDBJ databases">
        <title>Whole genome shotgun sequence of Brevibacillus formosus NBRC 15716.</title>
        <authorList>
            <person name="Hosoyama A."/>
            <person name="Uohara A."/>
            <person name="Ohji S."/>
            <person name="Ichikawa N."/>
        </authorList>
    </citation>
    <scope>NUCLEOTIDE SEQUENCE [LARGE SCALE GENOMIC DNA]</scope>
    <source>
        <strain evidence="1 4">NBRC 15716</strain>
    </source>
</reference>
<organism evidence="2 3">
    <name type="scientific">Brevibacillus formosus</name>
    <dbReference type="NCBI Taxonomy" id="54913"/>
    <lineage>
        <taxon>Bacteria</taxon>
        <taxon>Bacillati</taxon>
        <taxon>Bacillota</taxon>
        <taxon>Bacilli</taxon>
        <taxon>Bacillales</taxon>
        <taxon>Paenibacillaceae</taxon>
        <taxon>Brevibacillus</taxon>
    </lineage>
</organism>
<reference evidence="2 3" key="1">
    <citation type="submission" date="2015-05" db="EMBL/GenBank/DDBJ databases">
        <title>Genome sequencing project for genomic taxonomy and phylogenomics of Bacillus-like bacteria.</title>
        <authorList>
            <person name="Liu B."/>
            <person name="Wang J."/>
            <person name="Zhu Y."/>
            <person name="Liu G."/>
            <person name="Chen Q."/>
            <person name="Chen Z."/>
            <person name="Lan J."/>
            <person name="Che J."/>
            <person name="Ge C."/>
            <person name="Shi H."/>
            <person name="Pan Z."/>
            <person name="Liu X."/>
        </authorList>
    </citation>
    <scope>NUCLEOTIDE SEQUENCE [LARGE SCALE GENOMIC DNA]</scope>
    <source>
        <strain evidence="2 3">DSM 9885</strain>
    </source>
</reference>
<evidence type="ECO:0000313" key="1">
    <source>
        <dbReference type="EMBL" id="GED56091.1"/>
    </source>
</evidence>
<dbReference type="Proteomes" id="UP000319498">
    <property type="component" value="Unassembled WGS sequence"/>
</dbReference>
<proteinExistence type="predicted"/>
<evidence type="ECO:0000313" key="3">
    <source>
        <dbReference type="Proteomes" id="UP000035218"/>
    </source>
</evidence>
<sequence>MDGGGLRDDESIKYFSVYPCTFGTDRNIECDPIMQSCNVKKSGQDSVLTTGATSKQSSQF</sequence>
<evidence type="ECO:0000313" key="4">
    <source>
        <dbReference type="Proteomes" id="UP000319498"/>
    </source>
</evidence>
<keyword evidence="4" id="KW-1185">Reference proteome</keyword>
<dbReference type="AlphaFoldDB" id="A0A837KQ47"/>
<comment type="caution">
    <text evidence="2">The sequence shown here is derived from an EMBL/GenBank/DDBJ whole genome shotgun (WGS) entry which is preliminary data.</text>
</comment>
<protein>
    <submittedName>
        <fullName evidence="2">Uncharacterized protein</fullName>
    </submittedName>
</protein>
<name>A0A837KQ47_9BACL</name>
<dbReference type="EMBL" id="BJOL01000001">
    <property type="protein sequence ID" value="GED56091.1"/>
    <property type="molecule type" value="Genomic_DNA"/>
</dbReference>
<gene>
    <name evidence="2" type="ORF">AA984_06055</name>
    <name evidence="1" type="ORF">BFO01nite_02230</name>
</gene>
<evidence type="ECO:0000313" key="2">
    <source>
        <dbReference type="EMBL" id="KLH99694.1"/>
    </source>
</evidence>
<dbReference type="EMBL" id="LDCN01000002">
    <property type="protein sequence ID" value="KLH99694.1"/>
    <property type="molecule type" value="Genomic_DNA"/>
</dbReference>